<dbReference type="Pfam" id="PF13727">
    <property type="entry name" value="CoA_binding_3"/>
    <property type="match status" value="1"/>
</dbReference>
<keyword evidence="2" id="KW-1133">Transmembrane helix</keyword>
<evidence type="ECO:0000313" key="4">
    <source>
        <dbReference type="EMBL" id="HEC67969.1"/>
    </source>
</evidence>
<dbReference type="AlphaFoldDB" id="A0A7C1ZN95"/>
<dbReference type="InterPro" id="IPR036291">
    <property type="entry name" value="NAD(P)-bd_dom_sf"/>
</dbReference>
<dbReference type="Proteomes" id="UP000885738">
    <property type="component" value="Unassembled WGS sequence"/>
</dbReference>
<sequence>MKLLDYVKLRRAIILVAHIVLIILAYALAFILRFEWQIPPPYLSLFISTLALIVAVKGIVFYLFGLYQGLWRYVSMEDLLNILKATIVSSALFAFGIIIFYGHGFPRSIFVLDWTFCFLFLCGIRLSIRIARERFYFLEKIFPTTPNPQRGYPNRLSLSKSQNLKRKLLIVGAGQAGVIVKSEIQSNPKLNYEILGFVDDDRVKIGAKIQGIKVLGPIDQIPDIVRRYDVDEVIIAIPSANGEQMRRIYDVCNKTKIKPKSLPPLNQILEGELVRQIKDIEPEDLILREKVELDMDIIYKEISGKPILITGAGGTIGKELVLQLGRFSPSHIVLLDQVANETYITANCISNRFPDIKTTVCATNILDKDKIRRIISEYRPQIIYHAAAQKHVPLMEEDPAEAVIDNVVGTKRLMDVAIKEKVPKVILISTDKAVNPTSVMGATKRVCELMFLGLKDFKDSNTSFISVRFGNVIGSSGSLIPILKEEIKRGGPITITHPDMERYFMSISEAVQLVLQASAIGKGGELFVLDMGKRVRIMDVINKFLELSGLKKGEIEIKVMGMRPGEKIKEELWSEREEIMPTSHPKLFSIKSNCAFAYDFWEKIDELERFAYANNVPAIIYKLKEMVPEYTPSKYVQERWLSP</sequence>
<dbReference type="Pfam" id="PF02719">
    <property type="entry name" value="Polysacc_synt_2"/>
    <property type="match status" value="1"/>
</dbReference>
<accession>A0A7C1ZN95</accession>
<feature type="transmembrane region" description="Helical" evidence="2">
    <location>
        <begin position="79"/>
        <end position="102"/>
    </location>
</feature>
<evidence type="ECO:0000256" key="2">
    <source>
        <dbReference type="SAM" id="Phobius"/>
    </source>
</evidence>
<comment type="similarity">
    <text evidence="1">Belongs to the polysaccharide synthase family.</text>
</comment>
<protein>
    <submittedName>
        <fullName evidence="4">Polysaccharide biosynthesis protein</fullName>
    </submittedName>
</protein>
<feature type="domain" description="Polysaccharide biosynthesis protein CapD-like" evidence="3">
    <location>
        <begin position="307"/>
        <end position="591"/>
    </location>
</feature>
<organism evidence="4">
    <name type="scientific">Desulfofervidus auxilii</name>
    <dbReference type="NCBI Taxonomy" id="1621989"/>
    <lineage>
        <taxon>Bacteria</taxon>
        <taxon>Pseudomonadati</taxon>
        <taxon>Thermodesulfobacteriota</taxon>
        <taxon>Candidatus Desulfofervidia</taxon>
        <taxon>Candidatus Desulfofervidales</taxon>
        <taxon>Candidatus Desulfofervidaceae</taxon>
        <taxon>Candidatus Desulfofervidus</taxon>
    </lineage>
</organism>
<gene>
    <name evidence="4" type="ORF">ENI35_04050</name>
</gene>
<dbReference type="Gene3D" id="3.40.50.720">
    <property type="entry name" value="NAD(P)-binding Rossmann-like Domain"/>
    <property type="match status" value="2"/>
</dbReference>
<dbReference type="InterPro" id="IPR051203">
    <property type="entry name" value="Polysaccharide_Synthase-Rel"/>
</dbReference>
<evidence type="ECO:0000256" key="1">
    <source>
        <dbReference type="ARBA" id="ARBA00007430"/>
    </source>
</evidence>
<keyword evidence="2" id="KW-0812">Transmembrane</keyword>
<evidence type="ECO:0000259" key="3">
    <source>
        <dbReference type="Pfam" id="PF02719"/>
    </source>
</evidence>
<name>A0A7C1ZN95_DESA2</name>
<keyword evidence="2" id="KW-0472">Membrane</keyword>
<dbReference type="PANTHER" id="PTHR43318">
    <property type="entry name" value="UDP-N-ACETYLGLUCOSAMINE 4,6-DEHYDRATASE"/>
    <property type="match status" value="1"/>
</dbReference>
<dbReference type="CDD" id="cd05237">
    <property type="entry name" value="UDP_invert_4-6DH_SDR_e"/>
    <property type="match status" value="1"/>
</dbReference>
<dbReference type="EMBL" id="DRIH01000137">
    <property type="protein sequence ID" value="HEC67969.1"/>
    <property type="molecule type" value="Genomic_DNA"/>
</dbReference>
<reference evidence="4" key="1">
    <citation type="journal article" date="2020" name="mSystems">
        <title>Genome- and Community-Level Interaction Insights into Carbon Utilization and Element Cycling Functions of Hydrothermarchaeota in Hydrothermal Sediment.</title>
        <authorList>
            <person name="Zhou Z."/>
            <person name="Liu Y."/>
            <person name="Xu W."/>
            <person name="Pan J."/>
            <person name="Luo Z.H."/>
            <person name="Li M."/>
        </authorList>
    </citation>
    <scope>NUCLEOTIDE SEQUENCE [LARGE SCALE GENOMIC DNA]</scope>
    <source>
        <strain evidence="4">HyVt-389</strain>
    </source>
</reference>
<dbReference type="PANTHER" id="PTHR43318:SF1">
    <property type="entry name" value="POLYSACCHARIDE BIOSYNTHESIS PROTEIN EPSC-RELATED"/>
    <property type="match status" value="1"/>
</dbReference>
<proteinExistence type="inferred from homology"/>
<dbReference type="SUPFAM" id="SSF51735">
    <property type="entry name" value="NAD(P)-binding Rossmann-fold domains"/>
    <property type="match status" value="2"/>
</dbReference>
<feature type="transmembrane region" description="Helical" evidence="2">
    <location>
        <begin position="44"/>
        <end position="67"/>
    </location>
</feature>
<comment type="caution">
    <text evidence="4">The sequence shown here is derived from an EMBL/GenBank/DDBJ whole genome shotgun (WGS) entry which is preliminary data.</text>
</comment>
<dbReference type="InterPro" id="IPR003869">
    <property type="entry name" value="Polysac_CapD-like"/>
</dbReference>
<feature type="transmembrane region" description="Helical" evidence="2">
    <location>
        <begin position="12"/>
        <end position="32"/>
    </location>
</feature>